<reference evidence="4 5" key="1">
    <citation type="submission" date="2019-01" db="EMBL/GenBank/DDBJ databases">
        <title>Spirosoma flava sp. nov., a propanil-degrading bacterium isolated from herbicide-contaminated soil.</title>
        <authorList>
            <person name="Zhang L."/>
            <person name="Jiang J.-D."/>
        </authorList>
    </citation>
    <scope>NUCLEOTIDE SEQUENCE [LARGE SCALE GENOMIC DNA]</scope>
    <source>
        <strain evidence="4 5">TY50</strain>
    </source>
</reference>
<feature type="domain" description="Bacterial surface antigen (D15)" evidence="3">
    <location>
        <begin position="147"/>
        <end position="379"/>
    </location>
</feature>
<accession>A0A4Q2USG5</accession>
<proteinExistence type="predicted"/>
<evidence type="ECO:0000256" key="1">
    <source>
        <dbReference type="ARBA" id="ARBA00004370"/>
    </source>
</evidence>
<dbReference type="RefSeq" id="WP_129601014.1">
    <property type="nucleotide sequence ID" value="NZ_SBLB01000001.1"/>
</dbReference>
<gene>
    <name evidence="4" type="ORF">EQG79_07785</name>
</gene>
<evidence type="ECO:0000313" key="4">
    <source>
        <dbReference type="EMBL" id="RYC72012.1"/>
    </source>
</evidence>
<evidence type="ECO:0000259" key="3">
    <source>
        <dbReference type="Pfam" id="PF01103"/>
    </source>
</evidence>
<comment type="subcellular location">
    <subcellularLocation>
        <location evidence="1">Membrane</location>
    </subcellularLocation>
</comment>
<protein>
    <recommendedName>
        <fullName evidence="3">Bacterial surface antigen (D15) domain-containing protein</fullName>
    </recommendedName>
</protein>
<keyword evidence="2" id="KW-0472">Membrane</keyword>
<keyword evidence="5" id="KW-1185">Reference proteome</keyword>
<dbReference type="InterPro" id="IPR000184">
    <property type="entry name" value="Bac_surfAg_D15"/>
</dbReference>
<evidence type="ECO:0000313" key="5">
    <source>
        <dbReference type="Proteomes" id="UP000290407"/>
    </source>
</evidence>
<dbReference type="AlphaFoldDB" id="A0A4Q2USG5"/>
<organism evidence="4 5">
    <name type="scientific">Spirosoma sordidisoli</name>
    <dbReference type="NCBI Taxonomy" id="2502893"/>
    <lineage>
        <taxon>Bacteria</taxon>
        <taxon>Pseudomonadati</taxon>
        <taxon>Bacteroidota</taxon>
        <taxon>Cytophagia</taxon>
        <taxon>Cytophagales</taxon>
        <taxon>Cytophagaceae</taxon>
        <taxon>Spirosoma</taxon>
    </lineage>
</organism>
<dbReference type="GO" id="GO:0019867">
    <property type="term" value="C:outer membrane"/>
    <property type="evidence" value="ECO:0007669"/>
    <property type="project" value="InterPro"/>
</dbReference>
<evidence type="ECO:0000256" key="2">
    <source>
        <dbReference type="ARBA" id="ARBA00023136"/>
    </source>
</evidence>
<sequence>MGYRIYICSWLICIGEFGLAIAQSPDSTQKPAPQKAFSLFPIPVVYYTPETRFAFGAALSATFRFRRDHRQVLADTGQTTLTDSDRPRPANIQFIGAYTQNQQILLYTPFQIFYDQNRYYIYGEAGYYRYTYNFYGLGLRETPAETYGVDFPRIRLNAFRRVRPNLYAGLRYEYEKYTVTSVEPDGLLATGTVPGGLGSLISGVGLGLLYDTRNTIFYPDRGIFANISYLAHGRAVGSEFSYNRYVADVSLYYSLTRRAILAVNSVVSLTGGTAPFNALSLLGSGKRLRGYYEGRFRDENMALLQTELRLNVWKRLGAVVFGGVGILGDSNKLLRPGAPKVAAGAGLRGRINADGLNVRVDYGVGNRSTGLYVTIGEAF</sequence>
<dbReference type="Pfam" id="PF01103">
    <property type="entry name" value="Omp85"/>
    <property type="match status" value="1"/>
</dbReference>
<dbReference type="Gene3D" id="2.40.160.50">
    <property type="entry name" value="membrane protein fhac: a member of the omp85/tpsb transporter family"/>
    <property type="match status" value="1"/>
</dbReference>
<dbReference type="EMBL" id="SBLB01000001">
    <property type="protein sequence ID" value="RYC72012.1"/>
    <property type="molecule type" value="Genomic_DNA"/>
</dbReference>
<comment type="caution">
    <text evidence="4">The sequence shown here is derived from an EMBL/GenBank/DDBJ whole genome shotgun (WGS) entry which is preliminary data.</text>
</comment>
<name>A0A4Q2USG5_9BACT</name>
<dbReference type="Proteomes" id="UP000290407">
    <property type="component" value="Unassembled WGS sequence"/>
</dbReference>